<sequence length="95" mass="10633">MSTVLLCIQGMVDPKAGINEKPFMLFHVIVIKLLAHSCKSLPKVEEKNGQWWHGLVCRDRDRMTRGLSHSNPLIRVLAVLITVGLSNMCSFSISD</sequence>
<evidence type="ECO:0000313" key="3">
    <source>
        <dbReference type="Proteomes" id="UP000247647"/>
    </source>
</evidence>
<dbReference type="AlphaFoldDB" id="A0A318YR02"/>
<organism evidence="2 3">
    <name type="scientific">Aspergillus neoniger (strain CBS 115656)</name>
    <dbReference type="NCBI Taxonomy" id="1448310"/>
    <lineage>
        <taxon>Eukaryota</taxon>
        <taxon>Fungi</taxon>
        <taxon>Dikarya</taxon>
        <taxon>Ascomycota</taxon>
        <taxon>Pezizomycotina</taxon>
        <taxon>Eurotiomycetes</taxon>
        <taxon>Eurotiomycetidae</taxon>
        <taxon>Eurotiales</taxon>
        <taxon>Aspergillaceae</taxon>
        <taxon>Aspergillus</taxon>
        <taxon>Aspergillus subgen. Circumdati</taxon>
    </lineage>
</organism>
<feature type="transmembrane region" description="Helical" evidence="1">
    <location>
        <begin position="72"/>
        <end position="93"/>
    </location>
</feature>
<dbReference type="EMBL" id="KZ821451">
    <property type="protein sequence ID" value="PYH37095.1"/>
    <property type="molecule type" value="Genomic_DNA"/>
</dbReference>
<evidence type="ECO:0000256" key="1">
    <source>
        <dbReference type="SAM" id="Phobius"/>
    </source>
</evidence>
<dbReference type="RefSeq" id="XP_025482573.1">
    <property type="nucleotide sequence ID" value="XM_025618692.1"/>
</dbReference>
<keyword evidence="1" id="KW-1133">Transmembrane helix</keyword>
<keyword evidence="3" id="KW-1185">Reference proteome</keyword>
<protein>
    <submittedName>
        <fullName evidence="2">Uncharacterized protein</fullName>
    </submittedName>
</protein>
<name>A0A318YR02_ASPNB</name>
<gene>
    <name evidence="2" type="ORF">BO87DRAFT_221089</name>
</gene>
<proteinExistence type="predicted"/>
<keyword evidence="1" id="KW-0812">Transmembrane</keyword>
<dbReference type="GeneID" id="37121148"/>
<evidence type="ECO:0000313" key="2">
    <source>
        <dbReference type="EMBL" id="PYH37095.1"/>
    </source>
</evidence>
<dbReference type="Proteomes" id="UP000247647">
    <property type="component" value="Unassembled WGS sequence"/>
</dbReference>
<reference evidence="2" key="1">
    <citation type="submission" date="2016-12" db="EMBL/GenBank/DDBJ databases">
        <title>The genomes of Aspergillus section Nigri reveals drivers in fungal speciation.</title>
        <authorList>
            <consortium name="DOE Joint Genome Institute"/>
            <person name="Vesth T.C."/>
            <person name="Nybo J."/>
            <person name="Theobald S."/>
            <person name="Brandl J."/>
            <person name="Frisvad J.C."/>
            <person name="Nielsen K.F."/>
            <person name="Lyhne E.K."/>
            <person name="Kogle M.E."/>
            <person name="Kuo A."/>
            <person name="Riley R."/>
            <person name="Clum A."/>
            <person name="Nolan M."/>
            <person name="Lipzen A."/>
            <person name="Salamov A."/>
            <person name="Henrissat B."/>
            <person name="Wiebenga A."/>
            <person name="De Vries R.P."/>
            <person name="Grigoriev I.V."/>
            <person name="Mortensen U.H."/>
            <person name="Andersen M.R."/>
            <person name="Baker S.E."/>
        </authorList>
    </citation>
    <scope>NUCLEOTIDE SEQUENCE [LARGE SCALE GENOMIC DNA]</scope>
    <source>
        <strain evidence="2">CBS 115656</strain>
    </source>
</reference>
<keyword evidence="1" id="KW-0472">Membrane</keyword>
<accession>A0A318YR02</accession>